<accession>L9L9H0</accession>
<evidence type="ECO:0000313" key="1">
    <source>
        <dbReference type="EMBL" id="ELW70372.1"/>
    </source>
</evidence>
<sequence length="94" mass="10321">MSESTRRGKSSSEQQVLLANSKEAVMCAPSKACPDREPEGNPRDLPIVEEQASSVGAWQGYGDAKWNLDGNRFAGEDDQEESEDVKFELFVGNL</sequence>
<reference evidence="2" key="2">
    <citation type="journal article" date="2013" name="Nat. Commun.">
        <title>Genome of the Chinese tree shrew.</title>
        <authorList>
            <person name="Fan Y."/>
            <person name="Huang Z.Y."/>
            <person name="Cao C.C."/>
            <person name="Chen C.S."/>
            <person name="Chen Y.X."/>
            <person name="Fan D.D."/>
            <person name="He J."/>
            <person name="Hou H.L."/>
            <person name="Hu L."/>
            <person name="Hu X.T."/>
            <person name="Jiang X.T."/>
            <person name="Lai R."/>
            <person name="Lang Y.S."/>
            <person name="Liang B."/>
            <person name="Liao S.G."/>
            <person name="Mu D."/>
            <person name="Ma Y.Y."/>
            <person name="Niu Y.Y."/>
            <person name="Sun X.Q."/>
            <person name="Xia J.Q."/>
            <person name="Xiao J."/>
            <person name="Xiong Z.Q."/>
            <person name="Xu L."/>
            <person name="Yang L."/>
            <person name="Zhang Y."/>
            <person name="Zhao W."/>
            <person name="Zhao X.D."/>
            <person name="Zheng Y.T."/>
            <person name="Zhou J.M."/>
            <person name="Zhu Y.B."/>
            <person name="Zhang G.J."/>
            <person name="Wang J."/>
            <person name="Yao Y.G."/>
        </authorList>
    </citation>
    <scope>NUCLEOTIDE SEQUENCE [LARGE SCALE GENOMIC DNA]</scope>
</reference>
<gene>
    <name evidence="1" type="ORF">TREES_T100002612</name>
</gene>
<name>L9L9H0_TUPCH</name>
<dbReference type="Proteomes" id="UP000011518">
    <property type="component" value="Unassembled WGS sequence"/>
</dbReference>
<dbReference type="AlphaFoldDB" id="L9L9H0"/>
<dbReference type="InParanoid" id="L9L9H0"/>
<protein>
    <submittedName>
        <fullName evidence="1">Uncharacterized protein</fullName>
    </submittedName>
</protein>
<evidence type="ECO:0000313" key="2">
    <source>
        <dbReference type="Proteomes" id="UP000011518"/>
    </source>
</evidence>
<dbReference type="EMBL" id="KB320497">
    <property type="protein sequence ID" value="ELW70372.1"/>
    <property type="molecule type" value="Genomic_DNA"/>
</dbReference>
<reference evidence="2" key="1">
    <citation type="submission" date="2012-07" db="EMBL/GenBank/DDBJ databases">
        <title>Genome of the Chinese tree shrew, a rising model animal genetically related to primates.</title>
        <authorList>
            <person name="Zhang G."/>
            <person name="Fan Y."/>
            <person name="Yao Y."/>
            <person name="Huang Z."/>
        </authorList>
    </citation>
    <scope>NUCLEOTIDE SEQUENCE [LARGE SCALE GENOMIC DNA]</scope>
</reference>
<keyword evidence="2" id="KW-1185">Reference proteome</keyword>
<proteinExistence type="predicted"/>
<organism evidence="1 2">
    <name type="scientific">Tupaia chinensis</name>
    <name type="common">Chinese tree shrew</name>
    <name type="synonym">Tupaia belangeri chinensis</name>
    <dbReference type="NCBI Taxonomy" id="246437"/>
    <lineage>
        <taxon>Eukaryota</taxon>
        <taxon>Metazoa</taxon>
        <taxon>Chordata</taxon>
        <taxon>Craniata</taxon>
        <taxon>Vertebrata</taxon>
        <taxon>Euteleostomi</taxon>
        <taxon>Mammalia</taxon>
        <taxon>Eutheria</taxon>
        <taxon>Euarchontoglires</taxon>
        <taxon>Scandentia</taxon>
        <taxon>Tupaiidae</taxon>
        <taxon>Tupaia</taxon>
    </lineage>
</organism>